<dbReference type="InterPro" id="IPR008949">
    <property type="entry name" value="Isoprenoid_synthase_dom_sf"/>
</dbReference>
<dbReference type="NCBIfam" id="TIGR03465">
    <property type="entry name" value="HpnD"/>
    <property type="match status" value="1"/>
</dbReference>
<reference evidence="2 3" key="1">
    <citation type="journal article" date="2014" name="Genome Biol. Evol.">
        <title>Acetic acid bacteria genomes reveal functional traits for adaptation to life in insect guts.</title>
        <authorList>
            <person name="Chouaia B."/>
            <person name="Gaiarsa S."/>
            <person name="Crotti E."/>
            <person name="Comandatore F."/>
            <person name="Degli Esposti M."/>
            <person name="Ricci I."/>
            <person name="Alma A."/>
            <person name="Favia G."/>
            <person name="Bandi C."/>
            <person name="Daffonchio D."/>
        </authorList>
    </citation>
    <scope>NUCLEOTIDE SEQUENCE [LARGE SCALE GENOMIC DNA]</scope>
    <source>
        <strain evidence="2 3">SF2.1</strain>
    </source>
</reference>
<dbReference type="EC" id="2.5.1.32" evidence="2"/>
<dbReference type="PANTHER" id="PTHR31480">
    <property type="entry name" value="BIFUNCTIONAL LYCOPENE CYCLASE/PHYTOENE SYNTHASE"/>
    <property type="match status" value="1"/>
</dbReference>
<dbReference type="PROSITE" id="PS01045">
    <property type="entry name" value="SQUALEN_PHYTOEN_SYN_2"/>
    <property type="match status" value="1"/>
</dbReference>
<sequence>MSGFQQEAVLGCSTADLEHVRAIVTRAGTSFAKGMKILPAERRFGMFTVYAFCREVDDIADGDVQVPDRALALKEWHARIDRLYEGETRDALDRALVATITRFGLRKEDFAAVIDGMAMDAAGPIVAPDEVTLDLYCDRVASAVGRLSVRVFGDSSPEADRVAHHLGRALQLTNILRDIQEDADRGRLYLPRELLVRYNVPTDPQEAVYAVGLDPLARILAVRAKDHFREATRAMKRCDGVAMRPARIMAASYRPILTALLRRGWRHPDQPVKISKAARILRSLIAYYR</sequence>
<comment type="caution">
    <text evidence="2">The sequence shown here is derived from an EMBL/GenBank/DDBJ whole genome shotgun (WGS) entry which is preliminary data.</text>
</comment>
<dbReference type="GO" id="GO:0016117">
    <property type="term" value="P:carotenoid biosynthetic process"/>
    <property type="evidence" value="ECO:0007669"/>
    <property type="project" value="InterPro"/>
</dbReference>
<dbReference type="AlphaFoldDB" id="A0A060QIR2"/>
<accession>A0A060QIR2</accession>
<dbReference type="SUPFAM" id="SSF48576">
    <property type="entry name" value="Terpenoid synthases"/>
    <property type="match status" value="1"/>
</dbReference>
<name>A0A060QIR2_9PROT</name>
<gene>
    <name evidence="2" type="ORF">ASAP_1076</name>
</gene>
<keyword evidence="1 2" id="KW-0808">Transferase</keyword>
<dbReference type="SFLD" id="SFLDS00005">
    <property type="entry name" value="Isoprenoid_Synthase_Type_I"/>
    <property type="match status" value="1"/>
</dbReference>
<dbReference type="InterPro" id="IPR044843">
    <property type="entry name" value="Trans_IPPS_bact-type"/>
</dbReference>
<organism evidence="2 3">
    <name type="scientific">Asaia bogorensis</name>
    <dbReference type="NCBI Taxonomy" id="91915"/>
    <lineage>
        <taxon>Bacteria</taxon>
        <taxon>Pseudomonadati</taxon>
        <taxon>Pseudomonadota</taxon>
        <taxon>Alphaproteobacteria</taxon>
        <taxon>Acetobacterales</taxon>
        <taxon>Acetobacteraceae</taxon>
        <taxon>Asaia</taxon>
    </lineage>
</organism>
<dbReference type="SFLD" id="SFLDG01212">
    <property type="entry name" value="Phytoene_synthase_like"/>
    <property type="match status" value="1"/>
</dbReference>
<dbReference type="InterPro" id="IPR017828">
    <property type="entry name" value="SQ_synth_HpnD-like"/>
</dbReference>
<protein>
    <submittedName>
        <fullName evidence="2">Phytoene synthase</fullName>
        <ecNumber evidence="2">2.5.1.32</ecNumber>
    </submittedName>
</protein>
<reference evidence="2 3" key="2">
    <citation type="journal article" date="2014" name="PLoS ONE">
        <title>Evolution of mitochondria reconstructed from the energy metabolism of living bacteria.</title>
        <authorList>
            <person name="Degli Esposti M."/>
            <person name="Chouaia B."/>
            <person name="Comandatore F."/>
            <person name="Crotti E."/>
            <person name="Sassera D."/>
            <person name="Lievens P.M."/>
            <person name="Daffonchio D."/>
            <person name="Bandi C."/>
        </authorList>
    </citation>
    <scope>NUCLEOTIDE SEQUENCE [LARGE SCALE GENOMIC DNA]</scope>
    <source>
        <strain evidence="2 3">SF2.1</strain>
    </source>
</reference>
<dbReference type="RefSeq" id="WP_031241613.1">
    <property type="nucleotide sequence ID" value="NZ_CBLX010000008.1"/>
</dbReference>
<dbReference type="Pfam" id="PF00494">
    <property type="entry name" value="SQS_PSY"/>
    <property type="match status" value="1"/>
</dbReference>
<dbReference type="SFLD" id="SFLDG01018">
    <property type="entry name" value="Squalene/Phytoene_Synthase_Lik"/>
    <property type="match status" value="1"/>
</dbReference>
<dbReference type="InterPro" id="IPR002060">
    <property type="entry name" value="Squ/phyt_synthse"/>
</dbReference>
<evidence type="ECO:0000313" key="3">
    <source>
        <dbReference type="Proteomes" id="UP000027583"/>
    </source>
</evidence>
<dbReference type="GO" id="GO:0004311">
    <property type="term" value="F:geranylgeranyl diphosphate synthase activity"/>
    <property type="evidence" value="ECO:0007669"/>
    <property type="project" value="InterPro"/>
</dbReference>
<dbReference type="EMBL" id="CBLX010000008">
    <property type="protein sequence ID" value="CDG39121.1"/>
    <property type="molecule type" value="Genomic_DNA"/>
</dbReference>
<dbReference type="CDD" id="cd00683">
    <property type="entry name" value="Trans_IPPS_HH"/>
    <property type="match status" value="1"/>
</dbReference>
<dbReference type="Proteomes" id="UP000027583">
    <property type="component" value="Unassembled WGS sequence"/>
</dbReference>
<dbReference type="PROSITE" id="PS01044">
    <property type="entry name" value="SQUALEN_PHYTOEN_SYN_1"/>
    <property type="match status" value="1"/>
</dbReference>
<dbReference type="Gene3D" id="1.10.600.10">
    <property type="entry name" value="Farnesyl Diphosphate Synthase"/>
    <property type="match status" value="1"/>
</dbReference>
<evidence type="ECO:0000313" key="2">
    <source>
        <dbReference type="EMBL" id="CDG39121.1"/>
    </source>
</evidence>
<dbReference type="InterPro" id="IPR033904">
    <property type="entry name" value="Trans_IPPS_HH"/>
</dbReference>
<proteinExistence type="predicted"/>
<evidence type="ECO:0000256" key="1">
    <source>
        <dbReference type="ARBA" id="ARBA00022679"/>
    </source>
</evidence>
<dbReference type="InterPro" id="IPR019845">
    <property type="entry name" value="Squalene/phytoene_synthase_CS"/>
</dbReference>
<dbReference type="GO" id="GO:0051996">
    <property type="term" value="F:squalene synthase [NAD(P)H] activity"/>
    <property type="evidence" value="ECO:0007669"/>
    <property type="project" value="InterPro"/>
</dbReference>
<dbReference type="eggNOG" id="COG1562">
    <property type="taxonomic scope" value="Bacteria"/>
</dbReference>